<dbReference type="PANTHER" id="PTHR34129:SF1">
    <property type="entry name" value="DUF952 DOMAIN-CONTAINING PROTEIN"/>
    <property type="match status" value="1"/>
</dbReference>
<evidence type="ECO:0000313" key="1">
    <source>
        <dbReference type="EMBL" id="SVC60775.1"/>
    </source>
</evidence>
<dbReference type="PANTHER" id="PTHR34129">
    <property type="entry name" value="BLR1139 PROTEIN"/>
    <property type="match status" value="1"/>
</dbReference>
<organism evidence="1">
    <name type="scientific">marine metagenome</name>
    <dbReference type="NCBI Taxonomy" id="408172"/>
    <lineage>
        <taxon>unclassified sequences</taxon>
        <taxon>metagenomes</taxon>
        <taxon>ecological metagenomes</taxon>
    </lineage>
</organism>
<dbReference type="Pfam" id="PF06108">
    <property type="entry name" value="DUF952"/>
    <property type="match status" value="1"/>
</dbReference>
<name>A0A382NKD8_9ZZZZ</name>
<dbReference type="AlphaFoldDB" id="A0A382NKD8"/>
<dbReference type="Gene3D" id="3.20.170.20">
    <property type="entry name" value="Protein of unknown function DUF952"/>
    <property type="match status" value="1"/>
</dbReference>
<accession>A0A382NKD8</accession>
<dbReference type="InterPro" id="IPR009297">
    <property type="entry name" value="DUF952"/>
</dbReference>
<gene>
    <name evidence="1" type="ORF">METZ01_LOCUS313629</name>
</gene>
<protein>
    <recommendedName>
        <fullName evidence="2">DUF952 domain-containing protein</fullName>
    </recommendedName>
</protein>
<reference evidence="1" key="1">
    <citation type="submission" date="2018-05" db="EMBL/GenBank/DDBJ databases">
        <authorList>
            <person name="Lanie J.A."/>
            <person name="Ng W.-L."/>
            <person name="Kazmierczak K.M."/>
            <person name="Andrzejewski T.M."/>
            <person name="Davidsen T.M."/>
            <person name="Wayne K.J."/>
            <person name="Tettelin H."/>
            <person name="Glass J.I."/>
            <person name="Rusch D."/>
            <person name="Podicherti R."/>
            <person name="Tsui H.-C.T."/>
            <person name="Winkler M.E."/>
        </authorList>
    </citation>
    <scope>NUCLEOTIDE SEQUENCE</scope>
</reference>
<dbReference type="SUPFAM" id="SSF56399">
    <property type="entry name" value="ADP-ribosylation"/>
    <property type="match status" value="1"/>
</dbReference>
<proteinExistence type="predicted"/>
<evidence type="ECO:0008006" key="2">
    <source>
        <dbReference type="Google" id="ProtNLM"/>
    </source>
</evidence>
<dbReference type="EMBL" id="UINC01100596">
    <property type="protein sequence ID" value="SVC60775.1"/>
    <property type="molecule type" value="Genomic_DNA"/>
</dbReference>
<sequence>MAEAIFHITTKSEWAARSGGQYVPASYPVERFIHFSTSSQFLSTSNRLFKGRNDLLVLEVEPEGLESDLVFENLEGGSELFPHLYSALPIENVVSKFCLKPDEEGHYQRGSEKEETPF</sequence>
<feature type="non-terminal residue" evidence="1">
    <location>
        <position position="118"/>
    </location>
</feature>